<dbReference type="Proteomes" id="UP000886998">
    <property type="component" value="Unassembled WGS sequence"/>
</dbReference>
<gene>
    <name evidence="2" type="ORF">TNIN_84191</name>
</gene>
<feature type="compositionally biased region" description="Polar residues" evidence="1">
    <location>
        <begin position="7"/>
        <end position="18"/>
    </location>
</feature>
<evidence type="ECO:0000256" key="1">
    <source>
        <dbReference type="SAM" id="MobiDB-lite"/>
    </source>
</evidence>
<reference evidence="2" key="1">
    <citation type="submission" date="2020-08" db="EMBL/GenBank/DDBJ databases">
        <title>Multicomponent nature underlies the extraordinary mechanical properties of spider dragline silk.</title>
        <authorList>
            <person name="Kono N."/>
            <person name="Nakamura H."/>
            <person name="Mori M."/>
            <person name="Yoshida Y."/>
            <person name="Ohtoshi R."/>
            <person name="Malay A.D."/>
            <person name="Moran D.A.P."/>
            <person name="Tomita M."/>
            <person name="Numata K."/>
            <person name="Arakawa K."/>
        </authorList>
    </citation>
    <scope>NUCLEOTIDE SEQUENCE</scope>
</reference>
<proteinExistence type="predicted"/>
<accession>A0A8X7BRF8</accession>
<dbReference type="AlphaFoldDB" id="A0A8X7BRF8"/>
<sequence>MAESVRADTTNPSAQQAAWPQRAVRRVPMARGCGLDLFLKQEGAPPHLGEAGFEKTQGCFGDTSLRTTLSFV</sequence>
<dbReference type="EMBL" id="BMAV01002226">
    <property type="protein sequence ID" value="GFY41010.1"/>
    <property type="molecule type" value="Genomic_DNA"/>
</dbReference>
<name>A0A8X7BRF8_9ARAC</name>
<feature type="region of interest" description="Disordered" evidence="1">
    <location>
        <begin position="1"/>
        <end position="22"/>
    </location>
</feature>
<evidence type="ECO:0000313" key="3">
    <source>
        <dbReference type="Proteomes" id="UP000886998"/>
    </source>
</evidence>
<evidence type="ECO:0000313" key="2">
    <source>
        <dbReference type="EMBL" id="GFY41010.1"/>
    </source>
</evidence>
<keyword evidence="3" id="KW-1185">Reference proteome</keyword>
<comment type="caution">
    <text evidence="2">The sequence shown here is derived from an EMBL/GenBank/DDBJ whole genome shotgun (WGS) entry which is preliminary data.</text>
</comment>
<protein>
    <submittedName>
        <fullName evidence="2">Uncharacterized protein</fullName>
    </submittedName>
</protein>
<organism evidence="2 3">
    <name type="scientific">Trichonephila inaurata madagascariensis</name>
    <dbReference type="NCBI Taxonomy" id="2747483"/>
    <lineage>
        <taxon>Eukaryota</taxon>
        <taxon>Metazoa</taxon>
        <taxon>Ecdysozoa</taxon>
        <taxon>Arthropoda</taxon>
        <taxon>Chelicerata</taxon>
        <taxon>Arachnida</taxon>
        <taxon>Araneae</taxon>
        <taxon>Araneomorphae</taxon>
        <taxon>Entelegynae</taxon>
        <taxon>Araneoidea</taxon>
        <taxon>Nephilidae</taxon>
        <taxon>Trichonephila</taxon>
        <taxon>Trichonephila inaurata</taxon>
    </lineage>
</organism>